<keyword evidence="2" id="KW-0472">Membrane</keyword>
<name>A0A3S5A6B7_9PLAT</name>
<evidence type="ECO:0000256" key="2">
    <source>
        <dbReference type="SAM" id="Phobius"/>
    </source>
</evidence>
<feature type="region of interest" description="Disordered" evidence="1">
    <location>
        <begin position="63"/>
        <end position="86"/>
    </location>
</feature>
<keyword evidence="2" id="KW-1133">Transmembrane helix</keyword>
<keyword evidence="2" id="KW-0812">Transmembrane</keyword>
<dbReference type="AlphaFoldDB" id="A0A3S5A6B7"/>
<evidence type="ECO:0008006" key="5">
    <source>
        <dbReference type="Google" id="ProtNLM"/>
    </source>
</evidence>
<feature type="compositionally biased region" description="Low complexity" evidence="1">
    <location>
        <begin position="63"/>
        <end position="77"/>
    </location>
</feature>
<keyword evidence="4" id="KW-1185">Reference proteome</keyword>
<proteinExistence type="predicted"/>
<evidence type="ECO:0000256" key="1">
    <source>
        <dbReference type="SAM" id="MobiDB-lite"/>
    </source>
</evidence>
<dbReference type="EMBL" id="CAAALY010049213">
    <property type="protein sequence ID" value="VEL21032.1"/>
    <property type="molecule type" value="Genomic_DNA"/>
</dbReference>
<feature type="transmembrane region" description="Helical" evidence="2">
    <location>
        <begin position="158"/>
        <end position="179"/>
    </location>
</feature>
<accession>A0A3S5A6B7</accession>
<evidence type="ECO:0000313" key="4">
    <source>
        <dbReference type="Proteomes" id="UP000784294"/>
    </source>
</evidence>
<comment type="caution">
    <text evidence="3">The sequence shown here is derived from an EMBL/GenBank/DDBJ whole genome shotgun (WGS) entry which is preliminary data.</text>
</comment>
<protein>
    <recommendedName>
        <fullName evidence="5">Transmembrane protein</fullName>
    </recommendedName>
</protein>
<gene>
    <name evidence="3" type="ORF">PXEA_LOCUS14472</name>
</gene>
<sequence>MLIRGHSLCDSDTKPAPTHKRLGIFAFSPLPRSSAHCTLASCLREPQPRRSLCFKPCPDSSTRSAHSTHPSSSSSSPPARPPAPSCPAVHAHFRICKTSSVVATRRRAQMGLFPSGKTLPLQPSSRGEAGCRLGLFFQPGQHSCWPPLVSAPSFSRSLVLSFSISLFLYFFLSLFPPPFFAHSVSWPLDCHSFSYLGAI</sequence>
<evidence type="ECO:0000313" key="3">
    <source>
        <dbReference type="EMBL" id="VEL21032.1"/>
    </source>
</evidence>
<dbReference type="Proteomes" id="UP000784294">
    <property type="component" value="Unassembled WGS sequence"/>
</dbReference>
<organism evidence="3 4">
    <name type="scientific">Protopolystoma xenopodis</name>
    <dbReference type="NCBI Taxonomy" id="117903"/>
    <lineage>
        <taxon>Eukaryota</taxon>
        <taxon>Metazoa</taxon>
        <taxon>Spiralia</taxon>
        <taxon>Lophotrochozoa</taxon>
        <taxon>Platyhelminthes</taxon>
        <taxon>Monogenea</taxon>
        <taxon>Polyopisthocotylea</taxon>
        <taxon>Polystomatidea</taxon>
        <taxon>Polystomatidae</taxon>
        <taxon>Protopolystoma</taxon>
    </lineage>
</organism>
<reference evidence="3" key="1">
    <citation type="submission" date="2018-11" db="EMBL/GenBank/DDBJ databases">
        <authorList>
            <consortium name="Pathogen Informatics"/>
        </authorList>
    </citation>
    <scope>NUCLEOTIDE SEQUENCE</scope>
</reference>